<keyword evidence="2" id="KW-0539">Nucleus</keyword>
<dbReference type="GO" id="GO:0005634">
    <property type="term" value="C:nucleus"/>
    <property type="evidence" value="ECO:0007669"/>
    <property type="project" value="UniProtKB-SubCell"/>
</dbReference>
<reference evidence="5" key="3">
    <citation type="submission" date="2022-06" db="UniProtKB">
        <authorList>
            <consortium name="EnsemblMetazoa"/>
        </authorList>
    </citation>
    <scope>IDENTIFICATION</scope>
</reference>
<dbReference type="GO" id="GO:0003714">
    <property type="term" value="F:transcription corepressor activity"/>
    <property type="evidence" value="ECO:0007669"/>
    <property type="project" value="TreeGrafter"/>
</dbReference>
<dbReference type="EnsemblMetazoa" id="SSS_8423s_mrna">
    <property type="protein sequence ID" value="KAF7491976.1"/>
    <property type="gene ID" value="SSS_8423"/>
</dbReference>
<reference evidence="6" key="1">
    <citation type="journal article" date="2020" name="PLoS Negl. Trop. Dis.">
        <title>High-quality nuclear genome for Sarcoptes scabiei-A critical resource for a neglected parasite.</title>
        <authorList>
            <person name="Korhonen P.K."/>
            <person name="Gasser R.B."/>
            <person name="Ma G."/>
            <person name="Wang T."/>
            <person name="Stroehlein A.J."/>
            <person name="Young N.D."/>
            <person name="Ang C.S."/>
            <person name="Fernando D.D."/>
            <person name="Lu H.C."/>
            <person name="Taylor S."/>
            <person name="Reynolds S.L."/>
            <person name="Mofiz E."/>
            <person name="Najaraj S.H."/>
            <person name="Gowda H."/>
            <person name="Madugundu A."/>
            <person name="Renuse S."/>
            <person name="Holt D."/>
            <person name="Pandey A."/>
            <person name="Papenfuss A.T."/>
            <person name="Fischer K."/>
        </authorList>
    </citation>
    <scope>NUCLEOTIDE SEQUENCE [LARGE SCALE GENOMIC DNA]</scope>
</reference>
<proteinExistence type="inferred from homology"/>
<sequence length="331" mass="39380">MKFDRYSKMIDCLFRIFELLDDGGKFWYLNYTMMMKKIETFFRVFFCLVTVVQMANKDPRIQTEELLRFKRGSHHMANLLLYFVYGPLFNKMNENINILQDRQAFELDVCSKNIALFEKYIKDFEALRKRLTTLPDKTRHEIMVPIAGTKSALMPGYLYHTNEILVMIGDNYFVEKSYKETIEFIDRRIRFCEEKLKDLLHQQSMLNNWREATQQLNNDKGEFVDITEHCTEEEFTQWVLEHNEKVKKSKQKSSKTSREEKMELDKFFTKYKDDDSSVDKNNSFKSEIIQSDIVEKTDSFKAEGISKTASIKNRPISKFKAAKIIENEDCQ</sequence>
<comment type="similarity">
    <text evidence="3">Belongs to the RNA polymerase II subunit 5-mediating protein family.</text>
</comment>
<dbReference type="InterPro" id="IPR052255">
    <property type="entry name" value="RNA_pol_II_subunit5-mediator"/>
</dbReference>
<dbReference type="CDD" id="cd23159">
    <property type="entry name" value="Prefoldin_URI1"/>
    <property type="match status" value="1"/>
</dbReference>
<dbReference type="GO" id="GO:0019212">
    <property type="term" value="F:phosphatase inhibitor activity"/>
    <property type="evidence" value="ECO:0007669"/>
    <property type="project" value="TreeGrafter"/>
</dbReference>
<organism evidence="4">
    <name type="scientific">Sarcoptes scabiei</name>
    <name type="common">Itch mite</name>
    <name type="synonym">Acarus scabiei</name>
    <dbReference type="NCBI Taxonomy" id="52283"/>
    <lineage>
        <taxon>Eukaryota</taxon>
        <taxon>Metazoa</taxon>
        <taxon>Ecdysozoa</taxon>
        <taxon>Arthropoda</taxon>
        <taxon>Chelicerata</taxon>
        <taxon>Arachnida</taxon>
        <taxon>Acari</taxon>
        <taxon>Acariformes</taxon>
        <taxon>Sarcoptiformes</taxon>
        <taxon>Astigmata</taxon>
        <taxon>Psoroptidia</taxon>
        <taxon>Sarcoptoidea</taxon>
        <taxon>Sarcoptidae</taxon>
        <taxon>Sarcoptinae</taxon>
        <taxon>Sarcoptes</taxon>
    </lineage>
</organism>
<dbReference type="GO" id="GO:0003682">
    <property type="term" value="F:chromatin binding"/>
    <property type="evidence" value="ECO:0007669"/>
    <property type="project" value="TreeGrafter"/>
</dbReference>
<keyword evidence="6" id="KW-1185">Reference proteome</keyword>
<evidence type="ECO:0000256" key="3">
    <source>
        <dbReference type="ARBA" id="ARBA00038295"/>
    </source>
</evidence>
<accession>A0A834RAP5</accession>
<gene>
    <name evidence="4" type="ORF">SSS_8423</name>
</gene>
<dbReference type="SUPFAM" id="SSF46579">
    <property type="entry name" value="Prefoldin"/>
    <property type="match status" value="1"/>
</dbReference>
<dbReference type="GO" id="GO:0000122">
    <property type="term" value="P:negative regulation of transcription by RNA polymerase II"/>
    <property type="evidence" value="ECO:0007669"/>
    <property type="project" value="TreeGrafter"/>
</dbReference>
<reference evidence="4" key="2">
    <citation type="submission" date="2020-01" db="EMBL/GenBank/DDBJ databases">
        <authorList>
            <person name="Korhonen P.K.K."/>
            <person name="Guangxu M.G."/>
            <person name="Wang T.W."/>
            <person name="Stroehlein A.J.S."/>
            <person name="Young N.D."/>
            <person name="Ang C.-S.A."/>
            <person name="Fernando D.W.F."/>
            <person name="Lu H.L."/>
            <person name="Taylor S.T."/>
            <person name="Ehtesham M.E.M."/>
            <person name="Najaraj S.H.N."/>
            <person name="Harsha G.H.G."/>
            <person name="Madugundu A.M."/>
            <person name="Renuse S.R."/>
            <person name="Holt D.H."/>
            <person name="Pandey A.P."/>
            <person name="Papenfuss A.P."/>
            <person name="Gasser R.B.G."/>
            <person name="Fischer K.F."/>
        </authorList>
    </citation>
    <scope>NUCLEOTIDE SEQUENCE</scope>
    <source>
        <strain evidence="4">SSS_KF_BRIS2020</strain>
    </source>
</reference>
<evidence type="ECO:0000256" key="2">
    <source>
        <dbReference type="ARBA" id="ARBA00023242"/>
    </source>
</evidence>
<comment type="subcellular location">
    <subcellularLocation>
        <location evidence="1">Nucleus</location>
    </subcellularLocation>
</comment>
<dbReference type="AlphaFoldDB" id="A0A834RAP5"/>
<dbReference type="Pfam" id="PF02996">
    <property type="entry name" value="Prefoldin"/>
    <property type="match status" value="1"/>
</dbReference>
<dbReference type="InterPro" id="IPR009053">
    <property type="entry name" value="Prefoldin"/>
</dbReference>
<evidence type="ECO:0000313" key="5">
    <source>
        <dbReference type="EnsemblMetazoa" id="KAF7491976.1"/>
    </source>
</evidence>
<evidence type="ECO:0000313" key="6">
    <source>
        <dbReference type="Proteomes" id="UP000070412"/>
    </source>
</evidence>
<dbReference type="OrthoDB" id="21413at2759"/>
<evidence type="ECO:0000256" key="1">
    <source>
        <dbReference type="ARBA" id="ARBA00004123"/>
    </source>
</evidence>
<evidence type="ECO:0000313" key="4">
    <source>
        <dbReference type="EMBL" id="KAF7491976.1"/>
    </source>
</evidence>
<dbReference type="EMBL" id="WVUK01000058">
    <property type="protein sequence ID" value="KAF7491976.1"/>
    <property type="molecule type" value="Genomic_DNA"/>
</dbReference>
<name>A0A834RAP5_SARSC</name>
<dbReference type="PANTHER" id="PTHR15111">
    <property type="entry name" value="RNA POLYMERASE II SUBUNIT 5-MEDIATING PROTEIN NNX3"/>
    <property type="match status" value="1"/>
</dbReference>
<dbReference type="PANTHER" id="PTHR15111:SF0">
    <property type="entry name" value="UNCONVENTIONAL PREFOLDIN RPB5 INTERACTOR 1"/>
    <property type="match status" value="1"/>
</dbReference>
<dbReference type="InterPro" id="IPR004127">
    <property type="entry name" value="Prefoldin_subunit_alpha"/>
</dbReference>
<dbReference type="Proteomes" id="UP000070412">
    <property type="component" value="Unassembled WGS sequence"/>
</dbReference>
<dbReference type="Gene3D" id="1.10.287.370">
    <property type="match status" value="1"/>
</dbReference>
<protein>
    <submittedName>
        <fullName evidence="4">Unconventional prefoldin RPB5 interactor</fullName>
    </submittedName>
</protein>